<keyword evidence="7 19" id="KW-0812">Transmembrane</keyword>
<dbReference type="EMBL" id="KQ982045">
    <property type="protein sequence ID" value="KYQ60728.1"/>
    <property type="molecule type" value="Genomic_DNA"/>
</dbReference>
<keyword evidence="14 22" id="KW-0675">Receptor</keyword>
<evidence type="ECO:0000256" key="18">
    <source>
        <dbReference type="ARBA" id="ARBA00054813"/>
    </source>
</evidence>
<dbReference type="InterPro" id="IPR001078">
    <property type="entry name" value="2-oxoacid_DH_actylTfrase"/>
</dbReference>
<dbReference type="InterPro" id="IPR000162">
    <property type="entry name" value="GPCR_3_mtglu_rcpt"/>
</dbReference>
<feature type="transmembrane region" description="Helical" evidence="19">
    <location>
        <begin position="654"/>
        <end position="673"/>
    </location>
</feature>
<gene>
    <name evidence="22" type="ORF">ALC60_00174</name>
</gene>
<comment type="similarity">
    <text evidence="3">Belongs to the G-protein coupled receptor 3 family.</text>
</comment>
<name>A0A151XKB5_9HYME</name>
<feature type="transmembrane region" description="Helical" evidence="19">
    <location>
        <begin position="626"/>
        <end position="648"/>
    </location>
</feature>
<evidence type="ECO:0000313" key="23">
    <source>
        <dbReference type="Proteomes" id="UP000075809"/>
    </source>
</evidence>
<reference evidence="22 23" key="1">
    <citation type="submission" date="2015-09" db="EMBL/GenBank/DDBJ databases">
        <title>Trachymyrmex zeteki WGS genome.</title>
        <authorList>
            <person name="Nygaard S."/>
            <person name="Hu H."/>
            <person name="Boomsma J."/>
            <person name="Zhang G."/>
        </authorList>
    </citation>
    <scope>NUCLEOTIDE SEQUENCE [LARGE SCALE GENOMIC DNA]</scope>
    <source>
        <strain evidence="22">Tzet28-1</strain>
        <tissue evidence="22">Whole body</tissue>
    </source>
</reference>
<dbReference type="InterPro" id="IPR000337">
    <property type="entry name" value="GPCR_3"/>
</dbReference>
<protein>
    <submittedName>
        <fullName evidence="22">Metabotropic glutamate receptor</fullName>
    </submittedName>
</protein>
<evidence type="ECO:0000256" key="13">
    <source>
        <dbReference type="ARBA" id="ARBA00023157"/>
    </source>
</evidence>
<accession>A0A151XKB5</accession>
<evidence type="ECO:0000256" key="2">
    <source>
        <dbReference type="ARBA" id="ARBA00004651"/>
    </source>
</evidence>
<feature type="chain" id="PRO_5007591979" evidence="20">
    <location>
        <begin position="23"/>
        <end position="1061"/>
    </location>
</feature>
<dbReference type="InterPro" id="IPR011500">
    <property type="entry name" value="GPCR_3_9-Cys_dom"/>
</dbReference>
<dbReference type="Pfam" id="PF01094">
    <property type="entry name" value="ANF_receptor"/>
    <property type="match status" value="1"/>
</dbReference>
<proteinExistence type="inferred from homology"/>
<dbReference type="PROSITE" id="PS00981">
    <property type="entry name" value="G_PROTEIN_RECEP_F3_3"/>
    <property type="match status" value="1"/>
</dbReference>
<dbReference type="SUPFAM" id="SSF53822">
    <property type="entry name" value="Periplasmic binding protein-like I"/>
    <property type="match status" value="1"/>
</dbReference>
<dbReference type="Gene3D" id="3.30.559.10">
    <property type="entry name" value="Chloramphenicol acetyltransferase-like domain"/>
    <property type="match status" value="1"/>
</dbReference>
<dbReference type="PRINTS" id="PR00593">
    <property type="entry name" value="MTABOTROPICR"/>
</dbReference>
<dbReference type="InterPro" id="IPR028082">
    <property type="entry name" value="Peripla_BP_I"/>
</dbReference>
<dbReference type="FunFam" id="3.40.50.2300:FF:000009">
    <property type="entry name" value="Glutamate receptor, metabotropic 4"/>
    <property type="match status" value="1"/>
</dbReference>
<feature type="transmembrane region" description="Helical" evidence="19">
    <location>
        <begin position="791"/>
        <end position="811"/>
    </location>
</feature>
<dbReference type="InterPro" id="IPR001828">
    <property type="entry name" value="ANF_lig-bd_rcpt"/>
</dbReference>
<evidence type="ECO:0000256" key="5">
    <source>
        <dbReference type="ARBA" id="ARBA00022475"/>
    </source>
</evidence>
<dbReference type="Pfam" id="PF00198">
    <property type="entry name" value="2-oxoacid_dh"/>
    <property type="match status" value="1"/>
</dbReference>
<dbReference type="Gene3D" id="2.10.50.30">
    <property type="entry name" value="GPCR, family 3, nine cysteines domain"/>
    <property type="match status" value="1"/>
</dbReference>
<dbReference type="PROSITE" id="PS00980">
    <property type="entry name" value="G_PROTEIN_RECEP_F3_2"/>
    <property type="match status" value="1"/>
</dbReference>
<keyword evidence="11" id="KW-0297">G-protein coupled receptor</keyword>
<sequence>MHQCVPWPLLLLTLSLQRLTSLSTVQSRMHNEAVLIPGDIVLGGLFPVHEKGGGPTACGPNIYHRGVQRLEAMLFAVDQINRKDDILPGITLGVHILDTCGRDTYALNQSLHFVRASLSNIDISVLECADKSTPRVKKTASAGPIFGVIGGSYSSVSLQRPAHPIIFRFDYFARTVPPDTFQSIALVDVVKSANWSYVSTVYSEGSYGEYGIEVFTREATERNVCIAAALKVPSAADDKVFDDIIQRLSKKPNARAIVLFTRAEDARGILEAARRSNLSQPFQWLASDGWGRQSKLIEGLEEEAEGAITVELQSENIPGFDSYMESLTPETNRRNPWFGEYWEEVFGCTLRRNTAIYERFGSQVGWKTGTGNQSYLICPSGLRLSTSGYEQESKVQFVVDAVYAFALALSKLRHDLCGRHEGLCLSMANYDRGAFYKNYLLNVSFTVIGHYFADAAGSEVKFDEHGDGLARYEILNFRKGTNNNGANGYHYRVVGKWYNSLDIRTEEMVWARGTKDIPISACSLPCEPGMIKKQQGDTCCWVCDQCEAYEYVYDEHTCVDCGPGFWPHPDKRGCYQLPINHIRWSSAFAIVPAVISCLGIVATLAVACLLFHHRDTPVVRASGRELTVILLAGVLVCYLNTFVLLATPTTATCVLQRFGVGVSFSAVYGALLTKTNRIARIFDSASRSAVRPRYISPTSQVCIAAALIAFQKERDTDCFFSTPEVVLTLVWMIIEPPGTRHSYPDRRQVILKCNIQDMSFLFSQLYNALLILISTVYAVKTRKIPENFNESKFIGFTMYTTCIIWLAFVPIYFGTGNAHETQITTLCVAISLSASVTLVCLYSPKVYIIVFQPDKNIRGKTIPHFVYSDECNVDQVMRCRNDVKDSLMERGISLTLMPFFVKATSRALEQYPQLNAWLDEEAQQLQLLDNHNIGIAMDTSDGLVVPNIKNVQNLSVFAIAQELNRLQECGSKATTFTLSNIGVIGGTFMKPVIVPPQVIIGAFGKARKLPRFDDEGNVIPANIMSISWSADHRIVDGVTVARFSNLWKYYVENPMHLLICP</sequence>
<dbReference type="Proteomes" id="UP000075809">
    <property type="component" value="Unassembled WGS sequence"/>
</dbReference>
<evidence type="ECO:0000256" key="15">
    <source>
        <dbReference type="ARBA" id="ARBA00023180"/>
    </source>
</evidence>
<evidence type="ECO:0000256" key="17">
    <source>
        <dbReference type="ARBA" id="ARBA00023315"/>
    </source>
</evidence>
<dbReference type="STRING" id="64791.A0A151XKB5"/>
<organism evidence="22 23">
    <name type="scientific">Mycetomoellerius zeteki</name>
    <dbReference type="NCBI Taxonomy" id="64791"/>
    <lineage>
        <taxon>Eukaryota</taxon>
        <taxon>Metazoa</taxon>
        <taxon>Ecdysozoa</taxon>
        <taxon>Arthropoda</taxon>
        <taxon>Hexapoda</taxon>
        <taxon>Insecta</taxon>
        <taxon>Pterygota</taxon>
        <taxon>Neoptera</taxon>
        <taxon>Endopterygota</taxon>
        <taxon>Hymenoptera</taxon>
        <taxon>Apocrita</taxon>
        <taxon>Aculeata</taxon>
        <taxon>Formicoidea</taxon>
        <taxon>Formicidae</taxon>
        <taxon>Myrmicinae</taxon>
        <taxon>Mycetomoellerius</taxon>
    </lineage>
</organism>
<comment type="similarity">
    <text evidence="4">Belongs to the 2-oxoacid dehydrogenase family.</text>
</comment>
<dbReference type="CDD" id="cd15934">
    <property type="entry name" value="7tmC_mGluRs_group2_3"/>
    <property type="match status" value="1"/>
</dbReference>
<evidence type="ECO:0000256" key="16">
    <source>
        <dbReference type="ARBA" id="ARBA00023224"/>
    </source>
</evidence>
<evidence type="ECO:0000256" key="1">
    <source>
        <dbReference type="ARBA" id="ARBA00001938"/>
    </source>
</evidence>
<keyword evidence="15" id="KW-0325">Glycoprotein</keyword>
<feature type="transmembrane region" description="Helical" evidence="19">
    <location>
        <begin position="584"/>
        <end position="611"/>
    </location>
</feature>
<evidence type="ECO:0000256" key="7">
    <source>
        <dbReference type="ARBA" id="ARBA00022692"/>
    </source>
</evidence>
<keyword evidence="12 19" id="KW-0472">Membrane</keyword>
<comment type="cofactor">
    <cofactor evidence="1">
        <name>(R)-lipoate</name>
        <dbReference type="ChEBI" id="CHEBI:83088"/>
    </cofactor>
</comment>
<evidence type="ECO:0000256" key="12">
    <source>
        <dbReference type="ARBA" id="ARBA00023136"/>
    </source>
</evidence>
<evidence type="ECO:0000256" key="20">
    <source>
        <dbReference type="SAM" id="SignalP"/>
    </source>
</evidence>
<evidence type="ECO:0000256" key="8">
    <source>
        <dbReference type="ARBA" id="ARBA00022729"/>
    </source>
</evidence>
<dbReference type="InterPro" id="IPR050726">
    <property type="entry name" value="mGluR"/>
</dbReference>
<feature type="signal peptide" evidence="20">
    <location>
        <begin position="1"/>
        <end position="22"/>
    </location>
</feature>
<comment type="function">
    <text evidence="18">G-protein coupled receptor for glutamate. Ligand binding causes a conformation change that triggers signaling via guanine nucleotide-binding proteins (G proteins) and modulates the activity of down-stream effectors.</text>
</comment>
<keyword evidence="6" id="KW-0808">Transferase</keyword>
<evidence type="ECO:0000256" key="19">
    <source>
        <dbReference type="SAM" id="Phobius"/>
    </source>
</evidence>
<dbReference type="SUPFAM" id="SSF52777">
    <property type="entry name" value="CoA-dependent acyltransferases"/>
    <property type="match status" value="1"/>
</dbReference>
<feature type="transmembrane region" description="Helical" evidence="19">
    <location>
        <begin position="760"/>
        <end position="779"/>
    </location>
</feature>
<feature type="domain" description="G-protein coupled receptors family 3 profile" evidence="21">
    <location>
        <begin position="588"/>
        <end position="858"/>
    </location>
</feature>
<dbReference type="InterPro" id="IPR023213">
    <property type="entry name" value="CAT-like_dom_sf"/>
</dbReference>
<dbReference type="PRINTS" id="PR00248">
    <property type="entry name" value="GPCRMGR"/>
</dbReference>
<feature type="transmembrane region" description="Helical" evidence="19">
    <location>
        <begin position="823"/>
        <end position="842"/>
    </location>
</feature>
<keyword evidence="5" id="KW-1003">Cell membrane</keyword>
<evidence type="ECO:0000256" key="10">
    <source>
        <dbReference type="ARBA" id="ARBA00022989"/>
    </source>
</evidence>
<dbReference type="FunFam" id="3.30.559.10:FF:000007">
    <property type="entry name" value="Dihydrolipoamide acetyltransferase component of pyruvate dehydrogenase complex"/>
    <property type="match status" value="1"/>
</dbReference>
<evidence type="ECO:0000256" key="3">
    <source>
        <dbReference type="ARBA" id="ARBA00007242"/>
    </source>
</evidence>
<evidence type="ECO:0000259" key="21">
    <source>
        <dbReference type="PROSITE" id="PS50259"/>
    </source>
</evidence>
<dbReference type="FunFam" id="2.10.50.30:FF:000001">
    <property type="entry name" value="metabotropic glutamate receptor 1"/>
    <property type="match status" value="1"/>
</dbReference>
<comment type="subcellular location">
    <subcellularLocation>
        <location evidence="2">Cell membrane</location>
        <topology evidence="2">Multi-pass membrane protein</topology>
    </subcellularLocation>
</comment>
<evidence type="ECO:0000313" key="22">
    <source>
        <dbReference type="EMBL" id="KYQ60728.1"/>
    </source>
</evidence>
<dbReference type="GO" id="GO:0016746">
    <property type="term" value="F:acyltransferase activity"/>
    <property type="evidence" value="ECO:0007669"/>
    <property type="project" value="UniProtKB-KW"/>
</dbReference>
<evidence type="ECO:0000256" key="9">
    <source>
        <dbReference type="ARBA" id="ARBA00022823"/>
    </source>
</evidence>
<dbReference type="InterPro" id="IPR017978">
    <property type="entry name" value="GPCR_3_C"/>
</dbReference>
<dbReference type="GO" id="GO:0005886">
    <property type="term" value="C:plasma membrane"/>
    <property type="evidence" value="ECO:0007669"/>
    <property type="project" value="UniProtKB-SubCell"/>
</dbReference>
<keyword evidence="16" id="KW-0807">Transducer</keyword>
<dbReference type="Pfam" id="PF07562">
    <property type="entry name" value="NCD3G"/>
    <property type="match status" value="1"/>
</dbReference>
<evidence type="ECO:0000256" key="6">
    <source>
        <dbReference type="ARBA" id="ARBA00022679"/>
    </source>
</evidence>
<evidence type="ECO:0000256" key="4">
    <source>
        <dbReference type="ARBA" id="ARBA00007317"/>
    </source>
</evidence>
<evidence type="ECO:0000256" key="14">
    <source>
        <dbReference type="ARBA" id="ARBA00023170"/>
    </source>
</evidence>
<dbReference type="AlphaFoldDB" id="A0A151XKB5"/>
<keyword evidence="9" id="KW-0450">Lipoyl</keyword>
<evidence type="ECO:0000256" key="11">
    <source>
        <dbReference type="ARBA" id="ARBA00023040"/>
    </source>
</evidence>
<dbReference type="InterPro" id="IPR038550">
    <property type="entry name" value="GPCR_3_9-Cys_sf"/>
</dbReference>
<dbReference type="Pfam" id="PF00003">
    <property type="entry name" value="7tm_3"/>
    <property type="match status" value="1"/>
</dbReference>
<dbReference type="InterPro" id="IPR017979">
    <property type="entry name" value="GPCR_3_CS"/>
</dbReference>
<dbReference type="Gene3D" id="3.40.50.2300">
    <property type="match status" value="2"/>
</dbReference>
<keyword evidence="8 20" id="KW-0732">Signal</keyword>
<dbReference type="PROSITE" id="PS50259">
    <property type="entry name" value="G_PROTEIN_RECEP_F3_4"/>
    <property type="match status" value="1"/>
</dbReference>
<keyword evidence="13" id="KW-1015">Disulfide bond</keyword>
<keyword evidence="17" id="KW-0012">Acyltransferase</keyword>
<dbReference type="GO" id="GO:0004930">
    <property type="term" value="F:G protein-coupled receptor activity"/>
    <property type="evidence" value="ECO:0007669"/>
    <property type="project" value="UniProtKB-KW"/>
</dbReference>
<keyword evidence="10 19" id="KW-1133">Transmembrane helix</keyword>
<dbReference type="PANTHER" id="PTHR24060">
    <property type="entry name" value="METABOTROPIC GLUTAMATE RECEPTOR"/>
    <property type="match status" value="1"/>
</dbReference>
<keyword evidence="23" id="KW-1185">Reference proteome</keyword>